<feature type="domain" description="Pre-nudix hydrolase" evidence="3">
    <location>
        <begin position="8"/>
        <end position="61"/>
    </location>
</feature>
<dbReference type="GO" id="GO:0051287">
    <property type="term" value="F:NAD binding"/>
    <property type="evidence" value="ECO:0007669"/>
    <property type="project" value="TreeGrafter"/>
</dbReference>
<dbReference type="Proteomes" id="UP000290289">
    <property type="component" value="Chromosome 5"/>
</dbReference>
<evidence type="ECO:0000256" key="2">
    <source>
        <dbReference type="ARBA" id="ARBA00022801"/>
    </source>
</evidence>
<dbReference type="AlphaFoldDB" id="A0A498K1A8"/>
<keyword evidence="5" id="KW-1185">Reference proteome</keyword>
<evidence type="ECO:0000259" key="3">
    <source>
        <dbReference type="Pfam" id="PF18290"/>
    </source>
</evidence>
<proteinExistence type="inferred from homology"/>
<dbReference type="FunFam" id="3.40.630.30:FF:000016">
    <property type="entry name" value="nudix hydrolase 2"/>
    <property type="match status" value="1"/>
</dbReference>
<comment type="similarity">
    <text evidence="1">Belongs to the Nudix hydrolase family.</text>
</comment>
<dbReference type="Gene3D" id="3.40.630.30">
    <property type="match status" value="2"/>
</dbReference>
<dbReference type="PRINTS" id="PR01356">
    <property type="entry name" value="GFGPROTEIN"/>
</dbReference>
<organism evidence="4 5">
    <name type="scientific">Malus domestica</name>
    <name type="common">Apple</name>
    <name type="synonym">Pyrus malus</name>
    <dbReference type="NCBI Taxonomy" id="3750"/>
    <lineage>
        <taxon>Eukaryota</taxon>
        <taxon>Viridiplantae</taxon>
        <taxon>Streptophyta</taxon>
        <taxon>Embryophyta</taxon>
        <taxon>Tracheophyta</taxon>
        <taxon>Spermatophyta</taxon>
        <taxon>Magnoliopsida</taxon>
        <taxon>eudicotyledons</taxon>
        <taxon>Gunneridae</taxon>
        <taxon>Pentapetalae</taxon>
        <taxon>rosids</taxon>
        <taxon>fabids</taxon>
        <taxon>Rosales</taxon>
        <taxon>Rosaceae</taxon>
        <taxon>Amygdaloideae</taxon>
        <taxon>Maleae</taxon>
        <taxon>Malus</taxon>
    </lineage>
</organism>
<reference evidence="4 5" key="1">
    <citation type="submission" date="2018-10" db="EMBL/GenBank/DDBJ databases">
        <title>A high-quality apple genome assembly.</title>
        <authorList>
            <person name="Hu J."/>
        </authorList>
    </citation>
    <scope>NUCLEOTIDE SEQUENCE [LARGE SCALE GENOMIC DNA]</scope>
    <source>
        <strain evidence="5">cv. HFTH1</strain>
        <tissue evidence="4">Young leaf</tissue>
    </source>
</reference>
<sequence length="473" mass="53796">MPNLIFVQGKKGVWIRLPIERVNLVEAAVKITYDILGRSELQEGFWYHHAEPDYLMLVYWIPQSPHTLPTNSTHRVGTGAFLINQNREVLVVQEKGGQYRGTGVWKLPTGVDEVCAFQQALFSILRSSEFSLIDSELWKFSHSAQPFVQKYELLKYMHDICKAKIDGTYSGFSPLPSRSYSLQKSYLYVNSRLRDEAQHRRGHRTTTLSMAAEGETSSESLVLSGMHDHYGGVIVHINDNDPMDPATFLSLLTSSIAHWKLQGKKGVWIKLPIERVNLVEVAVKEGFWYHHAEPMYLMLVYWIPQSPHTLPSNATHRVGIGAFVLNPNTRQVLAVQEKSGVLQGTGVWKFPTGVVDEIDSEFVEVLAFRQSHKAFFEKSDLFFVCMMRPLSYDIQTQEHEIEAAQWIPFDEYAAQPFVQNNELLKYISDICKTKIDGQYSGFSPLLASSFYDQKASYLYLNNSSTAPKRDGGV</sequence>
<evidence type="ECO:0000256" key="1">
    <source>
        <dbReference type="ARBA" id="ARBA00005582"/>
    </source>
</evidence>
<dbReference type="CDD" id="cd04670">
    <property type="entry name" value="NUDIX_ASFGF2_Nudt6"/>
    <property type="match status" value="1"/>
</dbReference>
<name>A0A498K1A8_MALDO</name>
<dbReference type="SUPFAM" id="SSF55811">
    <property type="entry name" value="Nudix"/>
    <property type="match status" value="2"/>
</dbReference>
<dbReference type="PANTHER" id="PTHR13994:SF29">
    <property type="entry name" value="NUDIX HYDROLASE 2"/>
    <property type="match status" value="1"/>
</dbReference>
<dbReference type="GO" id="GO:0035529">
    <property type="term" value="F:NADH pyrophosphatase activity"/>
    <property type="evidence" value="ECO:0007669"/>
    <property type="project" value="TreeGrafter"/>
</dbReference>
<feature type="domain" description="Pre-nudix hydrolase" evidence="3">
    <location>
        <begin position="223"/>
        <end position="303"/>
    </location>
</feature>
<dbReference type="InterPro" id="IPR003293">
    <property type="entry name" value="Nudix_hydrolase6-like"/>
</dbReference>
<dbReference type="Pfam" id="PF18290">
    <property type="entry name" value="Nudix_hydro"/>
    <property type="match status" value="2"/>
</dbReference>
<dbReference type="GO" id="GO:0047631">
    <property type="term" value="F:ADP-ribose diphosphatase activity"/>
    <property type="evidence" value="ECO:0007669"/>
    <property type="project" value="TreeGrafter"/>
</dbReference>
<dbReference type="PANTHER" id="PTHR13994">
    <property type="entry name" value="NUDIX HYDROLASE RELATED"/>
    <property type="match status" value="1"/>
</dbReference>
<dbReference type="InterPro" id="IPR040618">
    <property type="entry name" value="Pre-Nudix"/>
</dbReference>
<keyword evidence="2" id="KW-0378">Hydrolase</keyword>
<accession>A0A498K1A8</accession>
<evidence type="ECO:0000313" key="4">
    <source>
        <dbReference type="EMBL" id="RXH99502.1"/>
    </source>
</evidence>
<comment type="caution">
    <text evidence="4">The sequence shown here is derived from an EMBL/GenBank/DDBJ whole genome shotgun (WGS) entry which is preliminary data.</text>
</comment>
<dbReference type="InterPro" id="IPR015797">
    <property type="entry name" value="NUDIX_hydrolase-like_dom_sf"/>
</dbReference>
<evidence type="ECO:0000313" key="5">
    <source>
        <dbReference type="Proteomes" id="UP000290289"/>
    </source>
</evidence>
<dbReference type="Gene3D" id="3.90.79.10">
    <property type="entry name" value="Nucleoside Triphosphate Pyrophosphohydrolase"/>
    <property type="match status" value="1"/>
</dbReference>
<protein>
    <recommendedName>
        <fullName evidence="3">Pre-nudix hydrolase domain-containing protein</fullName>
    </recommendedName>
</protein>
<gene>
    <name evidence="4" type="ORF">DVH24_011827</name>
</gene>
<dbReference type="EMBL" id="RDQH01000331">
    <property type="protein sequence ID" value="RXH99502.1"/>
    <property type="molecule type" value="Genomic_DNA"/>
</dbReference>